<feature type="transmembrane region" description="Helical" evidence="9">
    <location>
        <begin position="257"/>
        <end position="280"/>
    </location>
</feature>
<evidence type="ECO:0000313" key="13">
    <source>
        <dbReference type="Proteomes" id="UP000473089"/>
    </source>
</evidence>
<dbReference type="GO" id="GO:0005886">
    <property type="term" value="C:plasma membrane"/>
    <property type="evidence" value="ECO:0007669"/>
    <property type="project" value="UniProtKB-SubCell"/>
</dbReference>
<evidence type="ECO:0000256" key="9">
    <source>
        <dbReference type="SAM" id="Phobius"/>
    </source>
</evidence>
<dbReference type="SUPFAM" id="SSF90123">
    <property type="entry name" value="ABC transporter transmembrane region"/>
    <property type="match status" value="1"/>
</dbReference>
<keyword evidence="7 9" id="KW-1133">Transmembrane helix</keyword>
<proteinExistence type="predicted"/>
<gene>
    <name evidence="12" type="ORF">EXM42_04465</name>
</gene>
<dbReference type="PROSITE" id="PS00211">
    <property type="entry name" value="ABC_TRANSPORTER_1"/>
    <property type="match status" value="1"/>
</dbReference>
<organism evidence="12 13">
    <name type="scientific">Clostridium botulinum</name>
    <dbReference type="NCBI Taxonomy" id="1491"/>
    <lineage>
        <taxon>Bacteria</taxon>
        <taxon>Bacillati</taxon>
        <taxon>Bacillota</taxon>
        <taxon>Clostridia</taxon>
        <taxon>Eubacteriales</taxon>
        <taxon>Clostridiaceae</taxon>
        <taxon>Clostridium</taxon>
    </lineage>
</organism>
<evidence type="ECO:0000313" key="12">
    <source>
        <dbReference type="EMBL" id="NFA59675.1"/>
    </source>
</evidence>
<comment type="caution">
    <text evidence="12">The sequence shown here is derived from an EMBL/GenBank/DDBJ whole genome shotgun (WGS) entry which is preliminary data.</text>
</comment>
<evidence type="ECO:0000256" key="7">
    <source>
        <dbReference type="ARBA" id="ARBA00022989"/>
    </source>
</evidence>
<evidence type="ECO:0000256" key="8">
    <source>
        <dbReference type="ARBA" id="ARBA00023136"/>
    </source>
</evidence>
<dbReference type="PANTHER" id="PTHR24221:SF276">
    <property type="entry name" value="ABC TRANSPORTER, ATP-BINDING_PERMEASE PROTEIN"/>
    <property type="match status" value="1"/>
</dbReference>
<dbReference type="AlphaFoldDB" id="A0A6M0SXI1"/>
<keyword evidence="6 12" id="KW-0067">ATP-binding</keyword>
<evidence type="ECO:0000256" key="3">
    <source>
        <dbReference type="ARBA" id="ARBA00022475"/>
    </source>
</evidence>
<name>A0A6M0SXI1_CLOBO</name>
<comment type="subcellular location">
    <subcellularLocation>
        <location evidence="1">Cell membrane</location>
        <topology evidence="1">Multi-pass membrane protein</topology>
    </subcellularLocation>
</comment>
<feature type="transmembrane region" description="Helical" evidence="9">
    <location>
        <begin position="327"/>
        <end position="347"/>
    </location>
</feature>
<dbReference type="PANTHER" id="PTHR24221">
    <property type="entry name" value="ATP-BINDING CASSETTE SUB-FAMILY B"/>
    <property type="match status" value="1"/>
</dbReference>
<keyword evidence="4 9" id="KW-0812">Transmembrane</keyword>
<feature type="transmembrane region" description="Helical" evidence="9">
    <location>
        <begin position="476"/>
        <end position="494"/>
    </location>
</feature>
<dbReference type="GO" id="GO:0140359">
    <property type="term" value="F:ABC-type transporter activity"/>
    <property type="evidence" value="ECO:0007669"/>
    <property type="project" value="InterPro"/>
</dbReference>
<dbReference type="EMBL" id="SGJP01000007">
    <property type="protein sequence ID" value="NFA59675.1"/>
    <property type="molecule type" value="Genomic_DNA"/>
</dbReference>
<dbReference type="InterPro" id="IPR011527">
    <property type="entry name" value="ABC1_TM_dom"/>
</dbReference>
<feature type="transmembrane region" description="Helical" evidence="9">
    <location>
        <begin position="353"/>
        <end position="374"/>
    </location>
</feature>
<dbReference type="InterPro" id="IPR039421">
    <property type="entry name" value="Type_1_exporter"/>
</dbReference>
<dbReference type="Gene3D" id="1.20.1560.10">
    <property type="entry name" value="ABC transporter type 1, transmembrane domain"/>
    <property type="match status" value="1"/>
</dbReference>
<reference evidence="12 13" key="1">
    <citation type="submission" date="2019-02" db="EMBL/GenBank/DDBJ databases">
        <title>Genome sequencing of Clostridium botulinum clinical isolates.</title>
        <authorList>
            <person name="Brunt J."/>
            <person name="Van Vliet A.H.M."/>
            <person name="Stringer S.C."/>
            <person name="Grant K.A."/>
            <person name="Carter A.C."/>
            <person name="Peck M.W."/>
        </authorList>
    </citation>
    <scope>NUCLEOTIDE SEQUENCE [LARGE SCALE GENOMIC DNA]</scope>
    <source>
        <strain evidence="12 13">R1125/03</strain>
    </source>
</reference>
<dbReference type="GO" id="GO:0016887">
    <property type="term" value="F:ATP hydrolysis activity"/>
    <property type="evidence" value="ECO:0007669"/>
    <property type="project" value="InterPro"/>
</dbReference>
<feature type="transmembrane region" description="Helical" evidence="9">
    <location>
        <begin position="435"/>
        <end position="456"/>
    </location>
</feature>
<evidence type="ECO:0000256" key="6">
    <source>
        <dbReference type="ARBA" id="ARBA00022840"/>
    </source>
</evidence>
<keyword evidence="2" id="KW-0813">Transport</keyword>
<feature type="domain" description="ABC transporter" evidence="10">
    <location>
        <begin position="531"/>
        <end position="766"/>
    </location>
</feature>
<dbReference type="InterPro" id="IPR017871">
    <property type="entry name" value="ABC_transporter-like_CS"/>
</dbReference>
<evidence type="ECO:0000256" key="4">
    <source>
        <dbReference type="ARBA" id="ARBA00022692"/>
    </source>
</evidence>
<dbReference type="InterPro" id="IPR003439">
    <property type="entry name" value="ABC_transporter-like_ATP-bd"/>
</dbReference>
<keyword evidence="3" id="KW-1003">Cell membrane</keyword>
<dbReference type="Proteomes" id="UP000473089">
    <property type="component" value="Unassembled WGS sequence"/>
</dbReference>
<protein>
    <submittedName>
        <fullName evidence="12">ABC transporter ATP-binding protein</fullName>
    </submittedName>
</protein>
<evidence type="ECO:0000256" key="2">
    <source>
        <dbReference type="ARBA" id="ARBA00022448"/>
    </source>
</evidence>
<sequence length="775" mass="86830">MLKIIKHLKPFIASILLVLGLLFVQAVCDLSLPDYMSNIVNVGIQQGGVSNAVPQVIRKSELDKIKVFLDDKDVKKIEDNYILLNKENLSKDELEDYLKDYPNLNKEPIYKLNTKDKNTINELNDILAKPILMVSGIEKTDISKLNNINKETEAKDKANKMNGQTEKNVEAKALSKDKMPKVTSNGETAQNNANILLKMPKEEINLIKESLDKKLKDMPDSMITQSAVIFVKDEYKAIGIDTDKLQSSYIIKEGAKMLLLALLSMVATVMVAMLAARIAAGLGRNLRGKVFKKVTNFSKGEFDNFSTASLITRSTNDIQQVQTFMVMLLRIVFYAPILGIGGIFKVLKTDTSMAWIIAIAVMSILTLVIVLFGISIPKFKKVQKLIDKINLITRESLIGMLVIRAFNTEKHEEEKFDKTNKELTRTNLFINRAMMMMMPMMMLIMNLITLLIVWVGSHQVDAGAMQVGDMMAFMQYTMQIIMAFLMISIVSIMLPRASVSAQRIGEVIDIPIAIKDIEKPRKFLNYKKGHVEFKNVSFRYEGAKKDVLSNITFDAKPGETTAFIGSTGSGKSTLINLIPRFYDVTDGEILIDGINLKEVPQMELREKIGYVPQKGILFSGTIESNIKYGNELATDKDMEKAATIAQAMEFIESKEQGFKEEVSQGGTNVSGGQKQRLSIARAIVRKPDIYIFDDSFSALDFKTDARLRKALKDETTESTVLIVAQRISTIINADKIIVLDEGKMVGMGTHDELMKNCEVYKEIALSQFSKEELLS</sequence>
<dbReference type="SMART" id="SM00382">
    <property type="entry name" value="AAA"/>
    <property type="match status" value="1"/>
</dbReference>
<dbReference type="SUPFAM" id="SSF52540">
    <property type="entry name" value="P-loop containing nucleoside triphosphate hydrolases"/>
    <property type="match status" value="1"/>
</dbReference>
<feature type="domain" description="ABC transmembrane type-1" evidence="11">
    <location>
        <begin position="254"/>
        <end position="496"/>
    </location>
</feature>
<evidence type="ECO:0000259" key="11">
    <source>
        <dbReference type="PROSITE" id="PS50929"/>
    </source>
</evidence>
<dbReference type="CDD" id="cd18548">
    <property type="entry name" value="ABC_6TM_Tm287_like"/>
    <property type="match status" value="1"/>
</dbReference>
<dbReference type="Pfam" id="PF00664">
    <property type="entry name" value="ABC_membrane"/>
    <property type="match status" value="1"/>
</dbReference>
<evidence type="ECO:0000256" key="1">
    <source>
        <dbReference type="ARBA" id="ARBA00004651"/>
    </source>
</evidence>
<dbReference type="InterPro" id="IPR003593">
    <property type="entry name" value="AAA+_ATPase"/>
</dbReference>
<dbReference type="PROSITE" id="PS50893">
    <property type="entry name" value="ABC_TRANSPORTER_2"/>
    <property type="match status" value="1"/>
</dbReference>
<keyword evidence="8 9" id="KW-0472">Membrane</keyword>
<evidence type="ECO:0000259" key="10">
    <source>
        <dbReference type="PROSITE" id="PS50893"/>
    </source>
</evidence>
<dbReference type="Gene3D" id="3.40.50.300">
    <property type="entry name" value="P-loop containing nucleotide triphosphate hydrolases"/>
    <property type="match status" value="1"/>
</dbReference>
<dbReference type="InterPro" id="IPR036640">
    <property type="entry name" value="ABC1_TM_sf"/>
</dbReference>
<keyword evidence="5" id="KW-0547">Nucleotide-binding</keyword>
<accession>A0A6M0SXI1</accession>
<dbReference type="Pfam" id="PF00005">
    <property type="entry name" value="ABC_tran"/>
    <property type="match status" value="1"/>
</dbReference>
<dbReference type="InterPro" id="IPR027417">
    <property type="entry name" value="P-loop_NTPase"/>
</dbReference>
<dbReference type="GO" id="GO:0005524">
    <property type="term" value="F:ATP binding"/>
    <property type="evidence" value="ECO:0007669"/>
    <property type="project" value="UniProtKB-KW"/>
</dbReference>
<dbReference type="FunFam" id="3.40.50.300:FF:000854">
    <property type="entry name" value="Multidrug ABC transporter ATP-binding protein"/>
    <property type="match status" value="1"/>
</dbReference>
<dbReference type="PROSITE" id="PS50929">
    <property type="entry name" value="ABC_TM1F"/>
    <property type="match status" value="1"/>
</dbReference>
<evidence type="ECO:0000256" key="5">
    <source>
        <dbReference type="ARBA" id="ARBA00022741"/>
    </source>
</evidence>